<evidence type="ECO:0000313" key="2">
    <source>
        <dbReference type="EMBL" id="GAA2733181.1"/>
    </source>
</evidence>
<feature type="transmembrane region" description="Helical" evidence="1">
    <location>
        <begin position="12"/>
        <end position="32"/>
    </location>
</feature>
<proteinExistence type="predicted"/>
<name>A0ABN3UHW2_9ACTN</name>
<dbReference type="EMBL" id="BAAATZ010000025">
    <property type="protein sequence ID" value="GAA2733181.1"/>
    <property type="molecule type" value="Genomic_DNA"/>
</dbReference>
<accession>A0ABN3UHW2</accession>
<keyword evidence="3" id="KW-1185">Reference proteome</keyword>
<evidence type="ECO:0000256" key="1">
    <source>
        <dbReference type="SAM" id="Phobius"/>
    </source>
</evidence>
<keyword evidence="1" id="KW-1133">Transmembrane helix</keyword>
<keyword evidence="1" id="KW-0472">Membrane</keyword>
<keyword evidence="1" id="KW-0812">Transmembrane</keyword>
<evidence type="ECO:0008006" key="4">
    <source>
        <dbReference type="Google" id="ProtNLM"/>
    </source>
</evidence>
<feature type="transmembrane region" description="Helical" evidence="1">
    <location>
        <begin position="69"/>
        <end position="89"/>
    </location>
</feature>
<gene>
    <name evidence="2" type="ORF">GCM10010439_52560</name>
</gene>
<sequence length="97" mass="10560">MVLHRNPVTTVINVITSIVVGVIVLGIVLIWADANRGNVLVDLILDFASWLTTPFHGMFTPDNGELAVLFNWGLAALVYWGIGSLLAYATRRRAVVA</sequence>
<comment type="caution">
    <text evidence="2">The sequence shown here is derived from an EMBL/GenBank/DDBJ whole genome shotgun (WGS) entry which is preliminary data.</text>
</comment>
<dbReference type="RefSeq" id="WP_344453841.1">
    <property type="nucleotide sequence ID" value="NZ_BAAATZ010000025.1"/>
</dbReference>
<evidence type="ECO:0000313" key="3">
    <source>
        <dbReference type="Proteomes" id="UP001501842"/>
    </source>
</evidence>
<dbReference type="Proteomes" id="UP001501842">
    <property type="component" value="Unassembled WGS sequence"/>
</dbReference>
<organism evidence="2 3">
    <name type="scientific">Actinocorallia aurantiaca</name>
    <dbReference type="NCBI Taxonomy" id="46204"/>
    <lineage>
        <taxon>Bacteria</taxon>
        <taxon>Bacillati</taxon>
        <taxon>Actinomycetota</taxon>
        <taxon>Actinomycetes</taxon>
        <taxon>Streptosporangiales</taxon>
        <taxon>Thermomonosporaceae</taxon>
        <taxon>Actinocorallia</taxon>
    </lineage>
</organism>
<feature type="transmembrane region" description="Helical" evidence="1">
    <location>
        <begin position="39"/>
        <end position="57"/>
    </location>
</feature>
<protein>
    <recommendedName>
        <fullName evidence="4">ABC-2 type transport system permease protein</fullName>
    </recommendedName>
</protein>
<reference evidence="2 3" key="1">
    <citation type="journal article" date="2019" name="Int. J. Syst. Evol. Microbiol.">
        <title>The Global Catalogue of Microorganisms (GCM) 10K type strain sequencing project: providing services to taxonomists for standard genome sequencing and annotation.</title>
        <authorList>
            <consortium name="The Broad Institute Genomics Platform"/>
            <consortium name="The Broad Institute Genome Sequencing Center for Infectious Disease"/>
            <person name="Wu L."/>
            <person name="Ma J."/>
        </authorList>
    </citation>
    <scope>NUCLEOTIDE SEQUENCE [LARGE SCALE GENOMIC DNA]</scope>
    <source>
        <strain evidence="2 3">JCM 8201</strain>
    </source>
</reference>